<dbReference type="STRING" id="1069081.SAMN05660197_0288"/>
<feature type="domain" description="Stress-response A/B barrel" evidence="1">
    <location>
        <begin position="2"/>
        <end position="92"/>
    </location>
</feature>
<keyword evidence="3" id="KW-1185">Reference proteome</keyword>
<protein>
    <submittedName>
        <fullName evidence="2">Stress responsive A/B Barrel Domain</fullName>
    </submittedName>
</protein>
<evidence type="ECO:0000313" key="3">
    <source>
        <dbReference type="Proteomes" id="UP000192602"/>
    </source>
</evidence>
<organism evidence="2 3">
    <name type="scientific">Nitratiruptor tergarcus DSM 16512</name>
    <dbReference type="NCBI Taxonomy" id="1069081"/>
    <lineage>
        <taxon>Bacteria</taxon>
        <taxon>Pseudomonadati</taxon>
        <taxon>Campylobacterota</taxon>
        <taxon>Epsilonproteobacteria</taxon>
        <taxon>Nautiliales</taxon>
        <taxon>Nitratiruptoraceae</taxon>
        <taxon>Nitratiruptor</taxon>
    </lineage>
</organism>
<dbReference type="Gene3D" id="3.30.70.100">
    <property type="match status" value="1"/>
</dbReference>
<accession>A0A1W1WQE9</accession>
<gene>
    <name evidence="2" type="ORF">SAMN05660197_0288</name>
</gene>
<evidence type="ECO:0000259" key="1">
    <source>
        <dbReference type="PROSITE" id="PS51502"/>
    </source>
</evidence>
<reference evidence="3" key="1">
    <citation type="submission" date="2017-04" db="EMBL/GenBank/DDBJ databases">
        <authorList>
            <person name="Varghese N."/>
            <person name="Submissions S."/>
        </authorList>
    </citation>
    <scope>NUCLEOTIDE SEQUENCE [LARGE SCALE GENOMIC DNA]</scope>
    <source>
        <strain evidence="3">DSM 16512</strain>
    </source>
</reference>
<proteinExistence type="predicted"/>
<dbReference type="AlphaFoldDB" id="A0A1W1WQE9"/>
<dbReference type="PANTHER" id="PTHR37832">
    <property type="entry name" value="BLL2683 PROTEIN"/>
    <property type="match status" value="1"/>
</dbReference>
<evidence type="ECO:0000313" key="2">
    <source>
        <dbReference type="EMBL" id="SMC08534.1"/>
    </source>
</evidence>
<dbReference type="RefSeq" id="WP_084274810.1">
    <property type="nucleotide sequence ID" value="NZ_AP026671.1"/>
</dbReference>
<dbReference type="SMART" id="SM00886">
    <property type="entry name" value="Dabb"/>
    <property type="match status" value="1"/>
</dbReference>
<dbReference type="OrthoDB" id="9808130at2"/>
<dbReference type="EMBL" id="FWWZ01000001">
    <property type="protein sequence ID" value="SMC08534.1"/>
    <property type="molecule type" value="Genomic_DNA"/>
</dbReference>
<dbReference type="InterPro" id="IPR011008">
    <property type="entry name" value="Dimeric_a/b-barrel"/>
</dbReference>
<dbReference type="Proteomes" id="UP000192602">
    <property type="component" value="Unassembled WGS sequence"/>
</dbReference>
<sequence>MVRHIVFMKFHDFSLAQKAKEKLLSMKDHIEVLQDIEVGIDFSRSPRSYDLALVTTFATKEDLETYRIHPYHQNKIVAWLKEIGTETKVVDYEI</sequence>
<name>A0A1W1WQE9_9BACT</name>
<dbReference type="PANTHER" id="PTHR37832:SF1">
    <property type="entry name" value="STRESS-RESPONSE A_B BARREL DOMAIN-CONTAINING PROTEIN"/>
    <property type="match status" value="1"/>
</dbReference>
<dbReference type="PROSITE" id="PS51502">
    <property type="entry name" value="S_R_A_B_BARREL"/>
    <property type="match status" value="1"/>
</dbReference>
<dbReference type="Pfam" id="PF07876">
    <property type="entry name" value="Dabb"/>
    <property type="match status" value="1"/>
</dbReference>
<dbReference type="SUPFAM" id="SSF54909">
    <property type="entry name" value="Dimeric alpha+beta barrel"/>
    <property type="match status" value="1"/>
</dbReference>
<dbReference type="InterPro" id="IPR013097">
    <property type="entry name" value="Dabb"/>
</dbReference>